<accession>A0ABW7SRS8</accession>
<sequence>MPVALKRHRLCQRRKTLGFSQERLAETLGVDRSTVVRWENAETDPQPWHRTRIAAVLQVTPDQLDGMLGDVSIARRRGQVMGDDAKAAPARTELLGPLWAFLTTSYLPPAIRPAPRTVDVRRSVGQLHRLYQQASYDNVARQVPDVLSQATVLAGNSSGLQRSTAIKLLAAAYLAASKLAVKAGDGEIALVTADRAATAAHLVEDKALAGVAAHQASCAYLRLPGHMHEAEQTALASIEQLSVRQRVEDPDLLSVRGALILLSAVVAARLGRSDDANSRLADAERLAANLGADGNRMWTAFGPTNVVIHRVSVAVDAGQYDRAFQVSKPFDTSKLPSGLVSRRAQVHLDLAVAGAAGNEGPSLAVLHLLEAERVAPETISANIHARTLVATLLSKERRSATPGLRPLAMRAGLIS</sequence>
<dbReference type="SUPFAM" id="SSF47413">
    <property type="entry name" value="lambda repressor-like DNA-binding domains"/>
    <property type="match status" value="1"/>
</dbReference>
<dbReference type="Pfam" id="PF01381">
    <property type="entry name" value="HTH_3"/>
    <property type="match status" value="1"/>
</dbReference>
<protein>
    <submittedName>
        <fullName evidence="2">Helix-turn-helix transcriptional regulator</fullName>
    </submittedName>
</protein>
<organism evidence="2 3">
    <name type="scientific">Micromonospora rubida</name>
    <dbReference type="NCBI Taxonomy" id="2697657"/>
    <lineage>
        <taxon>Bacteria</taxon>
        <taxon>Bacillati</taxon>
        <taxon>Actinomycetota</taxon>
        <taxon>Actinomycetes</taxon>
        <taxon>Micromonosporales</taxon>
        <taxon>Micromonosporaceae</taxon>
        <taxon>Micromonospora</taxon>
    </lineage>
</organism>
<dbReference type="Gene3D" id="1.10.260.40">
    <property type="entry name" value="lambda repressor-like DNA-binding domains"/>
    <property type="match status" value="1"/>
</dbReference>
<evidence type="ECO:0000259" key="1">
    <source>
        <dbReference type="PROSITE" id="PS50943"/>
    </source>
</evidence>
<proteinExistence type="predicted"/>
<gene>
    <name evidence="2" type="ORF">ACH4OY_22400</name>
</gene>
<dbReference type="PROSITE" id="PS50943">
    <property type="entry name" value="HTH_CROC1"/>
    <property type="match status" value="1"/>
</dbReference>
<dbReference type="Proteomes" id="UP001611075">
    <property type="component" value="Unassembled WGS sequence"/>
</dbReference>
<dbReference type="EMBL" id="JBIRPU010000018">
    <property type="protein sequence ID" value="MFI0795402.1"/>
    <property type="molecule type" value="Genomic_DNA"/>
</dbReference>
<keyword evidence="3" id="KW-1185">Reference proteome</keyword>
<dbReference type="InterPro" id="IPR010982">
    <property type="entry name" value="Lambda_DNA-bd_dom_sf"/>
</dbReference>
<name>A0ABW7SRS8_9ACTN</name>
<feature type="domain" description="HTH cro/C1-type" evidence="1">
    <location>
        <begin position="12"/>
        <end position="64"/>
    </location>
</feature>
<dbReference type="InterPro" id="IPR001387">
    <property type="entry name" value="Cro/C1-type_HTH"/>
</dbReference>
<comment type="caution">
    <text evidence="2">The sequence shown here is derived from an EMBL/GenBank/DDBJ whole genome shotgun (WGS) entry which is preliminary data.</text>
</comment>
<dbReference type="CDD" id="cd00093">
    <property type="entry name" value="HTH_XRE"/>
    <property type="match status" value="1"/>
</dbReference>
<reference evidence="2 3" key="1">
    <citation type="submission" date="2024-10" db="EMBL/GenBank/DDBJ databases">
        <title>The Natural Products Discovery Center: Release of the First 8490 Sequenced Strains for Exploring Actinobacteria Biosynthetic Diversity.</title>
        <authorList>
            <person name="Kalkreuter E."/>
            <person name="Kautsar S.A."/>
            <person name="Yang D."/>
            <person name="Bader C.D."/>
            <person name="Teijaro C.N."/>
            <person name="Fluegel L."/>
            <person name="Davis C.M."/>
            <person name="Simpson J.R."/>
            <person name="Lauterbach L."/>
            <person name="Steele A.D."/>
            <person name="Gui C."/>
            <person name="Meng S."/>
            <person name="Li G."/>
            <person name="Viehrig K."/>
            <person name="Ye F."/>
            <person name="Su P."/>
            <person name="Kiefer A.F."/>
            <person name="Nichols A."/>
            <person name="Cepeda A.J."/>
            <person name="Yan W."/>
            <person name="Fan B."/>
            <person name="Jiang Y."/>
            <person name="Adhikari A."/>
            <person name="Zheng C.-J."/>
            <person name="Schuster L."/>
            <person name="Cowan T.M."/>
            <person name="Smanski M.J."/>
            <person name="Chevrette M.G."/>
            <person name="De Carvalho L.P.S."/>
            <person name="Shen B."/>
        </authorList>
    </citation>
    <scope>NUCLEOTIDE SEQUENCE [LARGE SCALE GENOMIC DNA]</scope>
    <source>
        <strain evidence="2 3">NPDC021253</strain>
    </source>
</reference>
<evidence type="ECO:0000313" key="2">
    <source>
        <dbReference type="EMBL" id="MFI0795402.1"/>
    </source>
</evidence>
<dbReference type="RefSeq" id="WP_396682600.1">
    <property type="nucleotide sequence ID" value="NZ_JBIRPU010000018.1"/>
</dbReference>
<dbReference type="SMART" id="SM00530">
    <property type="entry name" value="HTH_XRE"/>
    <property type="match status" value="1"/>
</dbReference>
<evidence type="ECO:0000313" key="3">
    <source>
        <dbReference type="Proteomes" id="UP001611075"/>
    </source>
</evidence>